<dbReference type="AlphaFoldDB" id="A0A1G2THG6"/>
<evidence type="ECO:0000313" key="1">
    <source>
        <dbReference type="EMBL" id="OHA96099.1"/>
    </source>
</evidence>
<comment type="caution">
    <text evidence="1">The sequence shown here is derived from an EMBL/GenBank/DDBJ whole genome shotgun (WGS) entry which is preliminary data.</text>
</comment>
<dbReference type="Proteomes" id="UP000178175">
    <property type="component" value="Unassembled WGS sequence"/>
</dbReference>
<evidence type="ECO:0000313" key="2">
    <source>
        <dbReference type="Proteomes" id="UP000178175"/>
    </source>
</evidence>
<gene>
    <name evidence="1" type="ORF">A3C70_02675</name>
</gene>
<organism evidence="1 2">
    <name type="scientific">Candidatus Zambryskibacteria bacterium RIFCSPHIGHO2_02_FULL_43_14</name>
    <dbReference type="NCBI Taxonomy" id="1802748"/>
    <lineage>
        <taxon>Bacteria</taxon>
        <taxon>Candidatus Zambryskiibacteriota</taxon>
    </lineage>
</organism>
<protein>
    <submittedName>
        <fullName evidence="1">Uncharacterized protein</fullName>
    </submittedName>
</protein>
<dbReference type="EMBL" id="MHVR01000011">
    <property type="protein sequence ID" value="OHA96099.1"/>
    <property type="molecule type" value="Genomic_DNA"/>
</dbReference>
<proteinExistence type="predicted"/>
<reference evidence="1 2" key="1">
    <citation type="journal article" date="2016" name="Nat. Commun.">
        <title>Thousands of microbial genomes shed light on interconnected biogeochemical processes in an aquifer system.</title>
        <authorList>
            <person name="Anantharaman K."/>
            <person name="Brown C.T."/>
            <person name="Hug L.A."/>
            <person name="Sharon I."/>
            <person name="Castelle C.J."/>
            <person name="Probst A.J."/>
            <person name="Thomas B.C."/>
            <person name="Singh A."/>
            <person name="Wilkins M.J."/>
            <person name="Karaoz U."/>
            <person name="Brodie E.L."/>
            <person name="Williams K.H."/>
            <person name="Hubbard S.S."/>
            <person name="Banfield J.F."/>
        </authorList>
    </citation>
    <scope>NUCLEOTIDE SEQUENCE [LARGE SCALE GENOMIC DNA]</scope>
</reference>
<accession>A0A1G2THG6</accession>
<name>A0A1G2THG6_9BACT</name>
<sequence>MSNSTDKVTKILFILVSALVLAAIANNFYTFYFQKNYTFTVEASCDQTQQSCFIRDCSDGECPPNELEVYRVFTLKAGDFKKCSDDSCLNECTNGLIKCTEIFCGESKDDVCTVVTTE</sequence>